<evidence type="ECO:0000256" key="1">
    <source>
        <dbReference type="ARBA" id="ARBA00004571"/>
    </source>
</evidence>
<evidence type="ECO:0000313" key="19">
    <source>
        <dbReference type="EMBL" id="QFY63751.1"/>
    </source>
</evidence>
<name>A0A5Q0CHI1_9HYPH</name>
<evidence type="ECO:0000256" key="12">
    <source>
        <dbReference type="ARBA" id="ARBA00023170"/>
    </source>
</evidence>
<feature type="chain" id="PRO_5024817679" evidence="16">
    <location>
        <begin position="26"/>
        <end position="741"/>
    </location>
</feature>
<evidence type="ECO:0000256" key="15">
    <source>
        <dbReference type="RuleBase" id="RU003357"/>
    </source>
</evidence>
<protein>
    <submittedName>
        <fullName evidence="19">TonB-dependent siderophore receptor</fullName>
    </submittedName>
</protein>
<dbReference type="NCBIfam" id="TIGR01783">
    <property type="entry name" value="TonB-siderophor"/>
    <property type="match status" value="1"/>
</dbReference>
<dbReference type="InterPro" id="IPR000531">
    <property type="entry name" value="Beta-barrel_TonB"/>
</dbReference>
<evidence type="ECO:0000256" key="4">
    <source>
        <dbReference type="ARBA" id="ARBA00022452"/>
    </source>
</evidence>
<dbReference type="GO" id="GO:0009279">
    <property type="term" value="C:cell outer membrane"/>
    <property type="evidence" value="ECO:0007669"/>
    <property type="project" value="UniProtKB-SubCell"/>
</dbReference>
<dbReference type="Pfam" id="PF07715">
    <property type="entry name" value="Plug"/>
    <property type="match status" value="1"/>
</dbReference>
<comment type="subcellular location">
    <subcellularLocation>
        <location evidence="1 14">Cell outer membrane</location>
        <topology evidence="1 14">Multi-pass membrane protein</topology>
    </subcellularLocation>
</comment>
<dbReference type="PANTHER" id="PTHR32552">
    <property type="entry name" value="FERRICHROME IRON RECEPTOR-RELATED"/>
    <property type="match status" value="1"/>
</dbReference>
<dbReference type="InterPro" id="IPR036942">
    <property type="entry name" value="Beta-barrel_TonB_sf"/>
</dbReference>
<organism evidence="19 20">
    <name type="scientific">Rhizobium grahamii</name>
    <dbReference type="NCBI Taxonomy" id="1120045"/>
    <lineage>
        <taxon>Bacteria</taxon>
        <taxon>Pseudomonadati</taxon>
        <taxon>Pseudomonadota</taxon>
        <taxon>Alphaproteobacteria</taxon>
        <taxon>Hyphomicrobiales</taxon>
        <taxon>Rhizobiaceae</taxon>
        <taxon>Rhizobium/Agrobacterium group</taxon>
        <taxon>Rhizobium</taxon>
    </lineage>
</organism>
<evidence type="ECO:0000259" key="17">
    <source>
        <dbReference type="Pfam" id="PF00593"/>
    </source>
</evidence>
<evidence type="ECO:0000256" key="10">
    <source>
        <dbReference type="ARBA" id="ARBA00023077"/>
    </source>
</evidence>
<feature type="domain" description="TonB-dependent receptor-like beta-barrel" evidence="17">
    <location>
        <begin position="241"/>
        <end position="710"/>
    </location>
</feature>
<keyword evidence="19" id="KW-0614">Plasmid</keyword>
<feature type="signal peptide" evidence="16">
    <location>
        <begin position="1"/>
        <end position="25"/>
    </location>
</feature>
<evidence type="ECO:0000256" key="8">
    <source>
        <dbReference type="ARBA" id="ARBA00023004"/>
    </source>
</evidence>
<dbReference type="RefSeq" id="WP_153273698.1">
    <property type="nucleotide sequence ID" value="NZ_CP043499.1"/>
</dbReference>
<dbReference type="GO" id="GO:0015891">
    <property type="term" value="P:siderophore transport"/>
    <property type="evidence" value="ECO:0007669"/>
    <property type="project" value="InterPro"/>
</dbReference>
<evidence type="ECO:0000256" key="3">
    <source>
        <dbReference type="ARBA" id="ARBA00022448"/>
    </source>
</evidence>
<evidence type="ECO:0000256" key="2">
    <source>
        <dbReference type="ARBA" id="ARBA00009810"/>
    </source>
</evidence>
<keyword evidence="20" id="KW-1185">Reference proteome</keyword>
<evidence type="ECO:0000256" key="7">
    <source>
        <dbReference type="ARBA" id="ARBA00022729"/>
    </source>
</evidence>
<evidence type="ECO:0000256" key="16">
    <source>
        <dbReference type="SAM" id="SignalP"/>
    </source>
</evidence>
<evidence type="ECO:0000259" key="18">
    <source>
        <dbReference type="Pfam" id="PF07715"/>
    </source>
</evidence>
<dbReference type="CDD" id="cd01347">
    <property type="entry name" value="ligand_gated_channel"/>
    <property type="match status" value="1"/>
</dbReference>
<dbReference type="PROSITE" id="PS52016">
    <property type="entry name" value="TONB_DEPENDENT_REC_3"/>
    <property type="match status" value="1"/>
</dbReference>
<evidence type="ECO:0000256" key="5">
    <source>
        <dbReference type="ARBA" id="ARBA00022496"/>
    </source>
</evidence>
<evidence type="ECO:0000256" key="11">
    <source>
        <dbReference type="ARBA" id="ARBA00023136"/>
    </source>
</evidence>
<keyword evidence="12 19" id="KW-0675">Receptor</keyword>
<evidence type="ECO:0000256" key="9">
    <source>
        <dbReference type="ARBA" id="ARBA00023065"/>
    </source>
</evidence>
<feature type="domain" description="TonB-dependent receptor plug" evidence="18">
    <location>
        <begin position="62"/>
        <end position="168"/>
    </location>
</feature>
<dbReference type="Pfam" id="PF00593">
    <property type="entry name" value="TonB_dep_Rec_b-barrel"/>
    <property type="match status" value="1"/>
</dbReference>
<keyword evidence="3 14" id="KW-0813">Transport</keyword>
<dbReference type="PANTHER" id="PTHR32552:SF68">
    <property type="entry name" value="FERRICHROME OUTER MEMBRANE TRANSPORTER_PHAGE RECEPTOR"/>
    <property type="match status" value="1"/>
</dbReference>
<dbReference type="EMBL" id="CP043499">
    <property type="protein sequence ID" value="QFY63751.1"/>
    <property type="molecule type" value="Genomic_DNA"/>
</dbReference>
<dbReference type="FunFam" id="2.40.170.20:FF:000005">
    <property type="entry name" value="TonB-dependent siderophore receptor"/>
    <property type="match status" value="1"/>
</dbReference>
<evidence type="ECO:0000313" key="20">
    <source>
        <dbReference type="Proteomes" id="UP000326881"/>
    </source>
</evidence>
<dbReference type="InterPro" id="IPR010105">
    <property type="entry name" value="TonB_sidphr_rcpt"/>
</dbReference>
<keyword evidence="7 16" id="KW-0732">Signal</keyword>
<evidence type="ECO:0000256" key="6">
    <source>
        <dbReference type="ARBA" id="ARBA00022692"/>
    </source>
</evidence>
<dbReference type="OrthoDB" id="9760333at2"/>
<keyword evidence="8" id="KW-0408">Iron</keyword>
<geneLocation type="plasmid" evidence="19 20">
    <name>unnamed</name>
</geneLocation>
<dbReference type="InterPro" id="IPR037066">
    <property type="entry name" value="Plug_dom_sf"/>
</dbReference>
<dbReference type="InterPro" id="IPR012910">
    <property type="entry name" value="Plug_dom"/>
</dbReference>
<dbReference type="Proteomes" id="UP000326881">
    <property type="component" value="Plasmid unnamed"/>
</dbReference>
<proteinExistence type="inferred from homology"/>
<dbReference type="InterPro" id="IPR039426">
    <property type="entry name" value="TonB-dep_rcpt-like"/>
</dbReference>
<keyword evidence="6 14" id="KW-0812">Transmembrane</keyword>
<keyword evidence="4 14" id="KW-1134">Transmembrane beta strand</keyword>
<keyword evidence="5" id="KW-0410">Iron transport</keyword>
<dbReference type="SUPFAM" id="SSF56935">
    <property type="entry name" value="Porins"/>
    <property type="match status" value="1"/>
</dbReference>
<keyword evidence="10 15" id="KW-0798">TonB box</keyword>
<evidence type="ECO:0000256" key="13">
    <source>
        <dbReference type="ARBA" id="ARBA00023237"/>
    </source>
</evidence>
<keyword evidence="11 14" id="KW-0472">Membrane</keyword>
<sequence length="741" mass="79897">MTYRQIVAGLLAGSASLFAVTTAMAEDQSATDLQKITIAAEKGKDPVAKRSRAGTKTDTAIIETPQSISVVTSEQFKKQGATSVSSALRYEPGVTTGSRPGDRFDSVFIRGFGGFGGNANYVHYWDGLRLPTGINYDVPSIDPYLLDGIEITRGPASVLYGSGNPGGIVNLVSKEPQSASANEVFTRFGNDGRAEAGFDFTGPVDESGDLLYRLTGVGRLYDLGFDYSDSKRIAIAPSVTWSPDADTTLTIKASYTRDPNAALTNWMPALGTLQTNPNGQIPYDFFSGNPNYNSFERTQATIGYELEHHFNDVWTARQNLRMMHSESEFKAYSVVPNANAWAAAASCGGVAYLCIGRQSTHYVEQFNALAIDNQLEADFDTGALEHKVLFGLDYQLVDARSTYGNGATTYINYLNPVYEAAPNVAFTGQQDQTRRQTGIYIQDQVKVDNWAFVLAGRNDWSSINSATTTLSSGAVKEVDTTDSAFTWKAGLLYEFDNGIAPYASYATSFDPTMGTGYGGTPFKPTTGQQYEVGVKYQPTNFDGLFTVALYDLTQQNVLTTDTVHTSTNTTITGCSSTTCQTQTGEVRSRGVELGAKFAIMDGLNLSAAYTYADVEVTKSNVASTLGKTPVGAPAHMASLWADYTIGQGALEGLNFGAGVRYMGSTNGDAANTAAMKVPAYTLFDAAVSYDFGNYDPKMKGFQLAVNATNLFNKEYVASCASMYQCFYGTGRVVMATATYKW</sequence>
<gene>
    <name evidence="19" type="ORF">FZ934_26375</name>
</gene>
<dbReference type="Gene3D" id="2.40.170.20">
    <property type="entry name" value="TonB-dependent receptor, beta-barrel domain"/>
    <property type="match status" value="1"/>
</dbReference>
<dbReference type="AlphaFoldDB" id="A0A5Q0CHI1"/>
<accession>A0A5Q0CHI1</accession>
<comment type="similarity">
    <text evidence="2 14 15">Belongs to the TonB-dependent receptor family.</text>
</comment>
<reference evidence="19 20" key="1">
    <citation type="submission" date="2019-08" db="EMBL/GenBank/DDBJ databases">
        <title>Prosopis cineraria nodule microbiome.</title>
        <authorList>
            <person name="Ali R."/>
            <person name="Chaluvadi S.R."/>
            <person name="Wang X."/>
        </authorList>
    </citation>
    <scope>NUCLEOTIDE SEQUENCE [LARGE SCALE GENOMIC DNA]</scope>
    <source>
        <strain evidence="19 20">BG7</strain>
        <plasmid evidence="19 20">unnamed</plasmid>
    </source>
</reference>
<dbReference type="Gene3D" id="2.170.130.10">
    <property type="entry name" value="TonB-dependent receptor, plug domain"/>
    <property type="match status" value="1"/>
</dbReference>
<dbReference type="FunFam" id="2.170.130.10:FF:000001">
    <property type="entry name" value="Catecholate siderophore TonB-dependent receptor"/>
    <property type="match status" value="1"/>
</dbReference>
<dbReference type="GO" id="GO:0015344">
    <property type="term" value="F:siderophore uptake transmembrane transporter activity"/>
    <property type="evidence" value="ECO:0007669"/>
    <property type="project" value="TreeGrafter"/>
</dbReference>
<keyword evidence="9" id="KW-0406">Ion transport</keyword>
<dbReference type="GO" id="GO:0038023">
    <property type="term" value="F:signaling receptor activity"/>
    <property type="evidence" value="ECO:0007669"/>
    <property type="project" value="InterPro"/>
</dbReference>
<keyword evidence="13 14" id="KW-0998">Cell outer membrane</keyword>
<dbReference type="KEGG" id="rgr:FZ934_26375"/>
<evidence type="ECO:0000256" key="14">
    <source>
        <dbReference type="PROSITE-ProRule" id="PRU01360"/>
    </source>
</evidence>